<evidence type="ECO:0000256" key="1">
    <source>
        <dbReference type="SAM" id="Phobius"/>
    </source>
</evidence>
<dbReference type="Proteomes" id="UP001187315">
    <property type="component" value="Unassembled WGS sequence"/>
</dbReference>
<organism evidence="2 3">
    <name type="scientific">Tachysurus vachellii</name>
    <name type="common">Darkbarbel catfish</name>
    <name type="synonym">Pelteobagrus vachellii</name>
    <dbReference type="NCBI Taxonomy" id="175792"/>
    <lineage>
        <taxon>Eukaryota</taxon>
        <taxon>Metazoa</taxon>
        <taxon>Chordata</taxon>
        <taxon>Craniata</taxon>
        <taxon>Vertebrata</taxon>
        <taxon>Euteleostomi</taxon>
        <taxon>Actinopterygii</taxon>
        <taxon>Neopterygii</taxon>
        <taxon>Teleostei</taxon>
        <taxon>Ostariophysi</taxon>
        <taxon>Siluriformes</taxon>
        <taxon>Bagridae</taxon>
        <taxon>Tachysurus</taxon>
    </lineage>
</organism>
<name>A0AA88LL44_TACVA</name>
<feature type="transmembrane region" description="Helical" evidence="1">
    <location>
        <begin position="87"/>
        <end position="104"/>
    </location>
</feature>
<evidence type="ECO:0000313" key="2">
    <source>
        <dbReference type="EMBL" id="KAK2816706.1"/>
    </source>
</evidence>
<feature type="transmembrane region" description="Helical" evidence="1">
    <location>
        <begin position="151"/>
        <end position="173"/>
    </location>
</feature>
<proteinExistence type="predicted"/>
<sequence>MKSFFNFFKTKLGCFGIFSLVLIVLEDILDDNFFCPCKHYGYNHAICAFYASVPALGCFFGALCFMDLSPETQDEVLDCKSICKLQRVVPSFLCALTWLCLFFLDGRYLACAYSNWESVYAKSDTSWIMHWCKPTGNNTLVLEKQQRTLELMAISQFTGFTLMAVVIVSMAILRCCKPELLGDTTAKKQTPQEGILLLQTQAATKAQTTSL</sequence>
<comment type="caution">
    <text evidence="2">The sequence shown here is derived from an EMBL/GenBank/DDBJ whole genome shotgun (WGS) entry which is preliminary data.</text>
</comment>
<accession>A0AA88LL44</accession>
<dbReference type="AlphaFoldDB" id="A0AA88LL44"/>
<keyword evidence="1" id="KW-0812">Transmembrane</keyword>
<dbReference type="GO" id="GO:1904669">
    <property type="term" value="P:ATP export"/>
    <property type="evidence" value="ECO:0007669"/>
    <property type="project" value="UniProtKB-ARBA"/>
</dbReference>
<feature type="transmembrane region" description="Helical" evidence="1">
    <location>
        <begin position="12"/>
        <end position="29"/>
    </location>
</feature>
<keyword evidence="3" id="KW-1185">Reference proteome</keyword>
<keyword evidence="1" id="KW-0472">Membrane</keyword>
<dbReference type="GO" id="GO:0034220">
    <property type="term" value="P:monoatomic ion transmembrane transport"/>
    <property type="evidence" value="ECO:0007669"/>
    <property type="project" value="UniProtKB-KW"/>
</dbReference>
<reference evidence="2" key="1">
    <citation type="submission" date="2023-08" db="EMBL/GenBank/DDBJ databases">
        <title>Pelteobagrus vachellii genome.</title>
        <authorList>
            <person name="Liu H."/>
        </authorList>
    </citation>
    <scope>NUCLEOTIDE SEQUENCE</scope>
    <source>
        <strain evidence="2">PRFRI_2022a</strain>
        <tissue evidence="2">Muscle</tissue>
    </source>
</reference>
<feature type="transmembrane region" description="Helical" evidence="1">
    <location>
        <begin position="41"/>
        <end position="66"/>
    </location>
</feature>
<protein>
    <submittedName>
        <fullName evidence="2">Uncharacterized protein</fullName>
    </submittedName>
</protein>
<keyword evidence="1" id="KW-1133">Transmembrane helix</keyword>
<gene>
    <name evidence="2" type="ORF">Q7C36_022977</name>
</gene>
<dbReference type="EMBL" id="JAVHJS010000025">
    <property type="protein sequence ID" value="KAK2816706.1"/>
    <property type="molecule type" value="Genomic_DNA"/>
</dbReference>
<dbReference type="GO" id="GO:0016020">
    <property type="term" value="C:membrane"/>
    <property type="evidence" value="ECO:0007669"/>
    <property type="project" value="UniProtKB-SubCell"/>
</dbReference>
<evidence type="ECO:0000313" key="3">
    <source>
        <dbReference type="Proteomes" id="UP001187315"/>
    </source>
</evidence>